<keyword evidence="7" id="KW-0067">ATP-binding</keyword>
<feature type="domain" description="ABC transporter" evidence="11">
    <location>
        <begin position="482"/>
        <end position="726"/>
    </location>
</feature>
<feature type="transmembrane region" description="Helical" evidence="10">
    <location>
        <begin position="896"/>
        <end position="921"/>
    </location>
</feature>
<feature type="domain" description="ABC transmembrane type-1" evidence="12">
    <location>
        <begin position="202"/>
        <end position="455"/>
    </location>
</feature>
<dbReference type="InterPro" id="IPR027417">
    <property type="entry name" value="P-loop_NTPase"/>
</dbReference>
<comment type="subcellular location">
    <subcellularLocation>
        <location evidence="1">Membrane</location>
        <topology evidence="1">Multi-pass membrane protein</topology>
    </subcellularLocation>
</comment>
<feature type="transmembrane region" description="Helical" evidence="10">
    <location>
        <begin position="162"/>
        <end position="179"/>
    </location>
</feature>
<dbReference type="GO" id="GO:0140359">
    <property type="term" value="F:ABC-type transporter activity"/>
    <property type="evidence" value="ECO:0007669"/>
    <property type="project" value="InterPro"/>
</dbReference>
<dbReference type="InterPro" id="IPR003439">
    <property type="entry name" value="ABC_transporter-like_ATP-bd"/>
</dbReference>
<sequence length="1366" mass="150107">MLQSIGLVVQSDAPTSFSLGWKIGVSSLVTFVNHCVEIYRQYMSGDVGRSQITLIFAMSAVTLLLGFFAFSIPRRPDVYRSGILVDQQLTSSLLGWVTFSWARIVLERTEHRSNLAFDELPEIDHTVRAEPLLNAARKTIPRAPGLTTHDLWWWLLISNSRVLLFQLAITVPLSFLSFLPQVCLWDILQRLGASSSVPWAGVAGLGTSLLVSAILDTIKYWLSYNQLALRAREQLSLAVFDKAVRLEPSIDESAGRSKAVDENKPQAAHSPINMIAVDAKNVADFLCLSFLLYESPLKLVVASIFLVRLLGWQSLVAAMVVAAGFTTANIYTVRRYSSEQDTVMNLRDRSLRMVTEVLRGIRQVKFSALEQRWEARINHVRDQELRAQRAVSLWNIALDLIYLASPIVLSAICLSMYVFVHGTLSAATAFTAISVLRAIDVAMAVVPNVISQLLNASISMKRICHFLGQPSRSSAVVPSEVIEFRDATVAWPGNRGSNGKLTGLNLQFPKDALTVIMGPTGSGKTLLLNAILGGTDIICGTVKAPASTSFDPLSAPFEPWLTDSSIAYVSQNPWMRRTTIKENILFGLPLNSKRYAQVLYACALQHDLCLLPNADETEIESHGANLSGGQQWRISLARALYSRARTLIMDDIFSAVDVHTREHICRHALAGELMQGRTCALATHHVDLCLSHAKYLVCLEKGTVKLATTVSQASLAASQLYRPPVATQEVIGPDKASRSRDTEQPIAGALSQDVGKTFVKVGGNAYHWLMLAAAFLGYGVLTLAREWWVGLWTREYERPSTSKPSLLYYLSSYIGLSVIMCLFGAFRAYVALSIALRASKTLFRRMVSALLRAPLQWHDTVPLGRMLSRFSADFPVLDSEVSQHLHLTLEFSVGSIIGLLAGIMVNPFLIIPAAALAVLYFRYARRYLLASRQVKSLENAAKGPILDHVDACLHGLPTIRAYGQIEQSMEQFQNLVNRHARAFWHLWLLNRWLGFRINFMGAAFSGLSAAIIVCLQGIDASAAGFAIGFTLEISIQMALSVRGYGDLEQDMSSVERTAAYSRVPSETYKGSDIPPAWPSEGTLEIRNLVASHAPHLLPVLKGVTFSVASNERVGVVGRTGAGKSSLILALFRFLESTAGEILIDGVDISTLRIDQLRGQLAIIPQHPVIFQGTVRSNLDPFADHEDATLLAALQAVGWSMEGWDSGDDTSRVSTESALSFEACADVGTVLRCLAPEKPQSPLDQLVMEGGRNLSQGQRQLLSVARVLIQRPKVLILDEATSAVDKATDTFIQRMLRDVLGRTATILAIAHRLSTIVDFDRVLVMDDGRVVEYGPPRDLLEIENGVFRGMVEGDPEKDLLRSALDCS</sequence>
<dbReference type="FunFam" id="1.20.1560.10:FF:000013">
    <property type="entry name" value="ABC transporter C family member 2"/>
    <property type="match status" value="1"/>
</dbReference>
<dbReference type="CDD" id="cd18596">
    <property type="entry name" value="ABC_6TM_VMR1_D1_like"/>
    <property type="match status" value="1"/>
</dbReference>
<dbReference type="Gene3D" id="3.40.50.300">
    <property type="entry name" value="P-loop containing nucleotide triphosphate hydrolases"/>
    <property type="match status" value="2"/>
</dbReference>
<feature type="transmembrane region" description="Helical" evidence="10">
    <location>
        <begin position="282"/>
        <end position="306"/>
    </location>
</feature>
<dbReference type="GO" id="GO:0005524">
    <property type="term" value="F:ATP binding"/>
    <property type="evidence" value="ECO:0007669"/>
    <property type="project" value="UniProtKB-KW"/>
</dbReference>
<evidence type="ECO:0000256" key="9">
    <source>
        <dbReference type="ARBA" id="ARBA00023136"/>
    </source>
</evidence>
<dbReference type="CDD" id="cd18604">
    <property type="entry name" value="ABC_6TM_VMR1_D2_like"/>
    <property type="match status" value="1"/>
</dbReference>
<dbReference type="PROSITE" id="PS50893">
    <property type="entry name" value="ABC_TRANSPORTER_2"/>
    <property type="match status" value="2"/>
</dbReference>
<dbReference type="GO" id="GO:0016887">
    <property type="term" value="F:ATP hydrolysis activity"/>
    <property type="evidence" value="ECO:0007669"/>
    <property type="project" value="InterPro"/>
</dbReference>
<gene>
    <name evidence="13" type="ORF">BDW42DRAFT_65459</name>
</gene>
<feature type="transmembrane region" description="Helical" evidence="10">
    <location>
        <begin position="766"/>
        <end position="788"/>
    </location>
</feature>
<dbReference type="SUPFAM" id="SSF90123">
    <property type="entry name" value="ABC transporter transmembrane region"/>
    <property type="match status" value="2"/>
</dbReference>
<dbReference type="InterPro" id="IPR017871">
    <property type="entry name" value="ABC_transporter-like_CS"/>
</dbReference>
<evidence type="ECO:0000256" key="2">
    <source>
        <dbReference type="ARBA" id="ARBA00009726"/>
    </source>
</evidence>
<evidence type="ECO:0000256" key="5">
    <source>
        <dbReference type="ARBA" id="ARBA00022737"/>
    </source>
</evidence>
<dbReference type="Proteomes" id="UP000235023">
    <property type="component" value="Unassembled WGS sequence"/>
</dbReference>
<keyword evidence="5" id="KW-0677">Repeat</keyword>
<name>A0A2J5I0S7_9EURO</name>
<dbReference type="SMART" id="SM00382">
    <property type="entry name" value="AAA"/>
    <property type="match status" value="2"/>
</dbReference>
<evidence type="ECO:0000256" key="4">
    <source>
        <dbReference type="ARBA" id="ARBA00022692"/>
    </source>
</evidence>
<keyword evidence="3" id="KW-0813">Transport</keyword>
<dbReference type="InterPro" id="IPR003593">
    <property type="entry name" value="AAA+_ATPase"/>
</dbReference>
<keyword evidence="6" id="KW-0547">Nucleotide-binding</keyword>
<dbReference type="Gene3D" id="1.20.1560.10">
    <property type="entry name" value="ABC transporter type 1, transmembrane domain"/>
    <property type="match status" value="2"/>
</dbReference>
<keyword evidence="8 10" id="KW-1133">Transmembrane helix</keyword>
<dbReference type="Pfam" id="PF00664">
    <property type="entry name" value="ABC_membrane"/>
    <property type="match status" value="2"/>
</dbReference>
<dbReference type="PANTHER" id="PTHR24223">
    <property type="entry name" value="ATP-BINDING CASSETTE SUB-FAMILY C"/>
    <property type="match status" value="1"/>
</dbReference>
<evidence type="ECO:0000256" key="1">
    <source>
        <dbReference type="ARBA" id="ARBA00004141"/>
    </source>
</evidence>
<feature type="transmembrane region" description="Helical" evidence="10">
    <location>
        <begin position="199"/>
        <end position="222"/>
    </location>
</feature>
<dbReference type="PROSITE" id="PS00211">
    <property type="entry name" value="ABC_TRANSPORTER_1"/>
    <property type="match status" value="1"/>
</dbReference>
<feature type="transmembrane region" description="Helical" evidence="10">
    <location>
        <begin position="426"/>
        <end position="450"/>
    </location>
</feature>
<evidence type="ECO:0000256" key="8">
    <source>
        <dbReference type="ARBA" id="ARBA00022989"/>
    </source>
</evidence>
<evidence type="ECO:0000256" key="10">
    <source>
        <dbReference type="SAM" id="Phobius"/>
    </source>
</evidence>
<dbReference type="SUPFAM" id="SSF52540">
    <property type="entry name" value="P-loop containing nucleoside triphosphate hydrolases"/>
    <property type="match status" value="2"/>
</dbReference>
<evidence type="ECO:0000256" key="6">
    <source>
        <dbReference type="ARBA" id="ARBA00022741"/>
    </source>
</evidence>
<dbReference type="InterPro" id="IPR011527">
    <property type="entry name" value="ABC1_TM_dom"/>
</dbReference>
<dbReference type="CDD" id="cd03250">
    <property type="entry name" value="ABCC_MRP_domain1"/>
    <property type="match status" value="1"/>
</dbReference>
<comment type="similarity">
    <text evidence="2">Belongs to the ABC transporter superfamily. ABCC family. Conjugate transporter (TC 3.A.1.208) subfamily.</text>
</comment>
<dbReference type="EMBL" id="KZ559519">
    <property type="protein sequence ID" value="PLN83406.1"/>
    <property type="molecule type" value="Genomic_DNA"/>
</dbReference>
<keyword evidence="13" id="KW-0378">Hydrolase</keyword>
<feature type="domain" description="ABC transmembrane type-1" evidence="12">
    <location>
        <begin position="787"/>
        <end position="1049"/>
    </location>
</feature>
<dbReference type="InterPro" id="IPR036640">
    <property type="entry name" value="ABC1_TM_sf"/>
</dbReference>
<feature type="transmembrane region" description="Helical" evidence="10">
    <location>
        <begin position="312"/>
        <end position="331"/>
    </location>
</feature>
<keyword evidence="4 10" id="KW-0812">Transmembrane</keyword>
<dbReference type="PROSITE" id="PS50929">
    <property type="entry name" value="ABC_TM1F"/>
    <property type="match status" value="2"/>
</dbReference>
<feature type="domain" description="ABC transporter" evidence="11">
    <location>
        <begin position="1083"/>
        <end position="1351"/>
    </location>
</feature>
<feature type="transmembrane region" description="Helical" evidence="10">
    <location>
        <begin position="52"/>
        <end position="72"/>
    </location>
</feature>
<accession>A0A2J5I0S7</accession>
<organism evidence="13 14">
    <name type="scientific">Aspergillus taichungensis</name>
    <dbReference type="NCBI Taxonomy" id="482145"/>
    <lineage>
        <taxon>Eukaryota</taxon>
        <taxon>Fungi</taxon>
        <taxon>Dikarya</taxon>
        <taxon>Ascomycota</taxon>
        <taxon>Pezizomycotina</taxon>
        <taxon>Eurotiomycetes</taxon>
        <taxon>Eurotiomycetidae</taxon>
        <taxon>Eurotiales</taxon>
        <taxon>Aspergillaceae</taxon>
        <taxon>Aspergillus</taxon>
        <taxon>Aspergillus subgen. Circumdati</taxon>
    </lineage>
</organism>
<keyword evidence="14" id="KW-1185">Reference proteome</keyword>
<reference evidence="14" key="1">
    <citation type="submission" date="2017-12" db="EMBL/GenBank/DDBJ databases">
        <authorList>
            <consortium name="DOE Joint Genome Institute"/>
            <person name="Mondo S.J."/>
            <person name="Kjaerbolling I."/>
            <person name="Vesth T.C."/>
            <person name="Frisvad J.C."/>
            <person name="Nybo J.L."/>
            <person name="Theobald S."/>
            <person name="Kuo A."/>
            <person name="Bowyer P."/>
            <person name="Matsuda Y."/>
            <person name="Lyhne E.K."/>
            <person name="Kogle M.E."/>
            <person name="Clum A."/>
            <person name="Lipzen A."/>
            <person name="Salamov A."/>
            <person name="Ngan C.Y."/>
            <person name="Daum C."/>
            <person name="Chiniquy J."/>
            <person name="Barry K."/>
            <person name="LaButti K."/>
            <person name="Haridas S."/>
            <person name="Simmons B.A."/>
            <person name="Magnuson J.K."/>
            <person name="Mortensen U.H."/>
            <person name="Larsen T.O."/>
            <person name="Grigoriev I.V."/>
            <person name="Baker S.E."/>
            <person name="Andersen M.R."/>
            <person name="Nordberg H.P."/>
            <person name="Cantor M.N."/>
            <person name="Hua S.X."/>
        </authorList>
    </citation>
    <scope>NUCLEOTIDE SEQUENCE [LARGE SCALE GENOMIC DNA]</scope>
    <source>
        <strain evidence="14">IBT 19404</strain>
    </source>
</reference>
<evidence type="ECO:0000256" key="7">
    <source>
        <dbReference type="ARBA" id="ARBA00022840"/>
    </source>
</evidence>
<dbReference type="Pfam" id="PF00005">
    <property type="entry name" value="ABC_tran"/>
    <property type="match status" value="2"/>
</dbReference>
<dbReference type="InterPro" id="IPR050173">
    <property type="entry name" value="ABC_transporter_C-like"/>
</dbReference>
<keyword evidence="9 10" id="KW-0472">Membrane</keyword>
<proteinExistence type="inferred from homology"/>
<dbReference type="GO" id="GO:0005737">
    <property type="term" value="C:cytoplasm"/>
    <property type="evidence" value="ECO:0007669"/>
    <property type="project" value="UniProtKB-ARBA"/>
</dbReference>
<protein>
    <submittedName>
        <fullName evidence="13">P-loop containing nucleoside triphosphate hydrolase protein</fullName>
    </submittedName>
</protein>
<evidence type="ECO:0000259" key="12">
    <source>
        <dbReference type="PROSITE" id="PS50929"/>
    </source>
</evidence>
<evidence type="ECO:0000313" key="14">
    <source>
        <dbReference type="Proteomes" id="UP000235023"/>
    </source>
</evidence>
<evidence type="ECO:0000259" key="11">
    <source>
        <dbReference type="PROSITE" id="PS50893"/>
    </source>
</evidence>
<dbReference type="GO" id="GO:0016020">
    <property type="term" value="C:membrane"/>
    <property type="evidence" value="ECO:0007669"/>
    <property type="project" value="UniProtKB-SubCell"/>
</dbReference>
<feature type="transmembrane region" description="Helical" evidence="10">
    <location>
        <begin position="808"/>
        <end position="830"/>
    </location>
</feature>
<feature type="transmembrane region" description="Helical" evidence="10">
    <location>
        <begin position="396"/>
        <end position="420"/>
    </location>
</feature>
<dbReference type="PANTHER" id="PTHR24223:SF456">
    <property type="entry name" value="MULTIDRUG RESISTANCE-ASSOCIATED PROTEIN LETHAL(2)03659"/>
    <property type="match status" value="1"/>
</dbReference>
<evidence type="ECO:0000256" key="3">
    <source>
        <dbReference type="ARBA" id="ARBA00022448"/>
    </source>
</evidence>
<dbReference type="CDD" id="cd03244">
    <property type="entry name" value="ABCC_MRP_domain2"/>
    <property type="match status" value="1"/>
</dbReference>
<dbReference type="OrthoDB" id="6500128at2759"/>
<evidence type="ECO:0000313" key="13">
    <source>
        <dbReference type="EMBL" id="PLN83406.1"/>
    </source>
</evidence>